<dbReference type="GO" id="GO:0004560">
    <property type="term" value="F:alpha-L-fucosidase activity"/>
    <property type="evidence" value="ECO:0007669"/>
    <property type="project" value="UniProtKB-EC"/>
</dbReference>
<evidence type="ECO:0000256" key="5">
    <source>
        <dbReference type="ARBA" id="ARBA00023295"/>
    </source>
</evidence>
<dbReference type="RefSeq" id="XP_009059102.1">
    <property type="nucleotide sequence ID" value="XM_009060854.1"/>
</dbReference>
<dbReference type="Pfam" id="PF01120">
    <property type="entry name" value="Alpha_L_fucos"/>
    <property type="match status" value="1"/>
</dbReference>
<dbReference type="InterPro" id="IPR057739">
    <property type="entry name" value="Glyco_hydro_29_N"/>
</dbReference>
<evidence type="ECO:0000313" key="9">
    <source>
        <dbReference type="Proteomes" id="UP000030746"/>
    </source>
</evidence>
<organism evidence="8 9">
    <name type="scientific">Lottia gigantea</name>
    <name type="common">Giant owl limpet</name>
    <dbReference type="NCBI Taxonomy" id="225164"/>
    <lineage>
        <taxon>Eukaryota</taxon>
        <taxon>Metazoa</taxon>
        <taxon>Spiralia</taxon>
        <taxon>Lophotrochozoa</taxon>
        <taxon>Mollusca</taxon>
        <taxon>Gastropoda</taxon>
        <taxon>Patellogastropoda</taxon>
        <taxon>Lottioidea</taxon>
        <taxon>Lottiidae</taxon>
        <taxon>Lottia</taxon>
    </lineage>
</organism>
<dbReference type="GO" id="GO:0005764">
    <property type="term" value="C:lysosome"/>
    <property type="evidence" value="ECO:0007669"/>
    <property type="project" value="TreeGrafter"/>
</dbReference>
<dbReference type="SUPFAM" id="SSF51445">
    <property type="entry name" value="(Trans)glycosidases"/>
    <property type="match status" value="1"/>
</dbReference>
<keyword evidence="3 6" id="KW-0732">Signal</keyword>
<dbReference type="GO" id="GO:0006004">
    <property type="term" value="P:fucose metabolic process"/>
    <property type="evidence" value="ECO:0007669"/>
    <property type="project" value="TreeGrafter"/>
</dbReference>
<dbReference type="PANTHER" id="PTHR10030">
    <property type="entry name" value="ALPHA-L-FUCOSIDASE"/>
    <property type="match status" value="1"/>
</dbReference>
<dbReference type="PANTHER" id="PTHR10030:SF37">
    <property type="entry name" value="ALPHA-L-FUCOSIDASE-RELATED"/>
    <property type="match status" value="1"/>
</dbReference>
<dbReference type="GeneID" id="20235306"/>
<dbReference type="CTD" id="20235306"/>
<proteinExistence type="inferred from homology"/>
<dbReference type="STRING" id="225164.V4AA69"/>
<comment type="similarity">
    <text evidence="1">Belongs to the glycosyl hydrolase 29 family.</text>
</comment>
<keyword evidence="5" id="KW-0326">Glycosidase</keyword>
<evidence type="ECO:0000259" key="7">
    <source>
        <dbReference type="Pfam" id="PF01120"/>
    </source>
</evidence>
<dbReference type="AlphaFoldDB" id="V4AA69"/>
<feature type="domain" description="Glycoside hydrolase family 29 N-terminal" evidence="7">
    <location>
        <begin position="21"/>
        <end position="114"/>
    </location>
</feature>
<dbReference type="OMA" id="PKMERIG"/>
<evidence type="ECO:0000313" key="8">
    <source>
        <dbReference type="EMBL" id="ESO90211.1"/>
    </source>
</evidence>
<evidence type="ECO:0000256" key="1">
    <source>
        <dbReference type="ARBA" id="ARBA00007951"/>
    </source>
</evidence>
<evidence type="ECO:0000256" key="6">
    <source>
        <dbReference type="SAM" id="SignalP"/>
    </source>
</evidence>
<feature type="chain" id="PRO_5004715886" description="alpha-L-fucosidase" evidence="6">
    <location>
        <begin position="20"/>
        <end position="115"/>
    </location>
</feature>
<name>V4AA69_LOTGI</name>
<dbReference type="EC" id="3.2.1.51" evidence="2"/>
<dbReference type="Proteomes" id="UP000030746">
    <property type="component" value="Unassembled WGS sequence"/>
</dbReference>
<dbReference type="EMBL" id="KB202480">
    <property type="protein sequence ID" value="ESO90211.1"/>
    <property type="molecule type" value="Genomic_DNA"/>
</dbReference>
<dbReference type="InterPro" id="IPR000933">
    <property type="entry name" value="Glyco_hydro_29"/>
</dbReference>
<accession>V4AA69</accession>
<dbReference type="SMART" id="SM00812">
    <property type="entry name" value="Alpha_L_fucos"/>
    <property type="match status" value="1"/>
</dbReference>
<reference evidence="8 9" key="1">
    <citation type="journal article" date="2013" name="Nature">
        <title>Insights into bilaterian evolution from three spiralian genomes.</title>
        <authorList>
            <person name="Simakov O."/>
            <person name="Marletaz F."/>
            <person name="Cho S.J."/>
            <person name="Edsinger-Gonzales E."/>
            <person name="Havlak P."/>
            <person name="Hellsten U."/>
            <person name="Kuo D.H."/>
            <person name="Larsson T."/>
            <person name="Lv J."/>
            <person name="Arendt D."/>
            <person name="Savage R."/>
            <person name="Osoegawa K."/>
            <person name="de Jong P."/>
            <person name="Grimwood J."/>
            <person name="Chapman J.A."/>
            <person name="Shapiro H."/>
            <person name="Aerts A."/>
            <person name="Otillar R.P."/>
            <person name="Terry A.Y."/>
            <person name="Boore J.L."/>
            <person name="Grigoriev I.V."/>
            <person name="Lindberg D.R."/>
            <person name="Seaver E.C."/>
            <person name="Weisblat D.A."/>
            <person name="Putnam N.H."/>
            <person name="Rokhsar D.S."/>
        </authorList>
    </citation>
    <scope>NUCLEOTIDE SEQUENCE [LARGE SCALE GENOMIC DNA]</scope>
</reference>
<dbReference type="HOGENOM" id="CLU_140743_0_0_1"/>
<dbReference type="Gene3D" id="3.20.20.80">
    <property type="entry name" value="Glycosidases"/>
    <property type="match status" value="1"/>
</dbReference>
<keyword evidence="9" id="KW-1185">Reference proteome</keyword>
<sequence length="115" mass="13775">MAFLWSCLCVLVIQHIVVGVRYDPTWESIDSRPLPQWYDEAKFGIFINWGIYSVPSITNEWFWYRWKHDKNPEIVNFMKNNYRPDFTYPDFASQFTAEFYNPAQWADIFQASGAE</sequence>
<gene>
    <name evidence="8" type="ORF">LOTGIDRAFT_147833</name>
</gene>
<evidence type="ECO:0000256" key="4">
    <source>
        <dbReference type="ARBA" id="ARBA00022801"/>
    </source>
</evidence>
<evidence type="ECO:0000256" key="2">
    <source>
        <dbReference type="ARBA" id="ARBA00012662"/>
    </source>
</evidence>
<dbReference type="OrthoDB" id="6039950at2759"/>
<protein>
    <recommendedName>
        <fullName evidence="2">alpha-L-fucosidase</fullName>
        <ecNumber evidence="2">3.2.1.51</ecNumber>
    </recommendedName>
</protein>
<dbReference type="GO" id="GO:0016139">
    <property type="term" value="P:glycoside catabolic process"/>
    <property type="evidence" value="ECO:0007669"/>
    <property type="project" value="TreeGrafter"/>
</dbReference>
<dbReference type="KEGG" id="lgi:LOTGIDRAFT_147833"/>
<keyword evidence="4" id="KW-0378">Hydrolase</keyword>
<dbReference type="InterPro" id="IPR017853">
    <property type="entry name" value="GH"/>
</dbReference>
<evidence type="ECO:0000256" key="3">
    <source>
        <dbReference type="ARBA" id="ARBA00022729"/>
    </source>
</evidence>
<feature type="signal peptide" evidence="6">
    <location>
        <begin position="1"/>
        <end position="19"/>
    </location>
</feature>